<evidence type="ECO:0000259" key="3">
    <source>
        <dbReference type="PROSITE" id="PS50002"/>
    </source>
</evidence>
<keyword evidence="1 2" id="KW-0728">SH3 domain</keyword>
<dbReference type="SMART" id="SM00326">
    <property type="entry name" value="SH3"/>
    <property type="match status" value="1"/>
</dbReference>
<comment type="caution">
    <text evidence="4">The sequence shown here is derived from an EMBL/GenBank/DDBJ whole genome shotgun (WGS) entry which is preliminary data.</text>
</comment>
<reference evidence="4 5" key="1">
    <citation type="journal article" date="2023" name="Insect Mol. Biol.">
        <title>Genome sequencing provides insights into the evolution of gene families encoding plant cell wall-degrading enzymes in longhorned beetles.</title>
        <authorList>
            <person name="Shin N.R."/>
            <person name="Okamura Y."/>
            <person name="Kirsch R."/>
            <person name="Pauchet Y."/>
        </authorList>
    </citation>
    <scope>NUCLEOTIDE SEQUENCE [LARGE SCALE GENOMIC DNA]</scope>
    <source>
        <strain evidence="4">EAD_L_NR</strain>
    </source>
</reference>
<evidence type="ECO:0000256" key="2">
    <source>
        <dbReference type="PROSITE-ProRule" id="PRU00192"/>
    </source>
</evidence>
<evidence type="ECO:0000313" key="5">
    <source>
        <dbReference type="Proteomes" id="UP001159042"/>
    </source>
</evidence>
<organism evidence="4 5">
    <name type="scientific">Exocentrus adspersus</name>
    <dbReference type="NCBI Taxonomy" id="1586481"/>
    <lineage>
        <taxon>Eukaryota</taxon>
        <taxon>Metazoa</taxon>
        <taxon>Ecdysozoa</taxon>
        <taxon>Arthropoda</taxon>
        <taxon>Hexapoda</taxon>
        <taxon>Insecta</taxon>
        <taxon>Pterygota</taxon>
        <taxon>Neoptera</taxon>
        <taxon>Endopterygota</taxon>
        <taxon>Coleoptera</taxon>
        <taxon>Polyphaga</taxon>
        <taxon>Cucujiformia</taxon>
        <taxon>Chrysomeloidea</taxon>
        <taxon>Cerambycidae</taxon>
        <taxon>Lamiinae</taxon>
        <taxon>Acanthocinini</taxon>
        <taxon>Exocentrus</taxon>
    </lineage>
</organism>
<dbReference type="PROSITE" id="PS50002">
    <property type="entry name" value="SH3"/>
    <property type="match status" value="1"/>
</dbReference>
<keyword evidence="5" id="KW-1185">Reference proteome</keyword>
<dbReference type="AlphaFoldDB" id="A0AAV8VXW4"/>
<dbReference type="SUPFAM" id="SSF50044">
    <property type="entry name" value="SH3-domain"/>
    <property type="match status" value="1"/>
</dbReference>
<gene>
    <name evidence="4" type="ORF">NQ315_015076</name>
</gene>
<dbReference type="Proteomes" id="UP001159042">
    <property type="component" value="Unassembled WGS sequence"/>
</dbReference>
<dbReference type="Pfam" id="PF14604">
    <property type="entry name" value="SH3_9"/>
    <property type="match status" value="1"/>
</dbReference>
<dbReference type="Gene3D" id="2.30.30.40">
    <property type="entry name" value="SH3 Domains"/>
    <property type="match status" value="1"/>
</dbReference>
<evidence type="ECO:0000313" key="4">
    <source>
        <dbReference type="EMBL" id="KAJ8918756.1"/>
    </source>
</evidence>
<accession>A0AAV8VXW4</accession>
<proteinExistence type="predicted"/>
<dbReference type="InterPro" id="IPR036028">
    <property type="entry name" value="SH3-like_dom_sf"/>
</dbReference>
<name>A0AAV8VXW4_9CUCU</name>
<evidence type="ECO:0000256" key="1">
    <source>
        <dbReference type="ARBA" id="ARBA00022443"/>
    </source>
</evidence>
<sequence length="112" mass="12748">MGDYELYQAIKSFTPSSDDELEFQKGDVLQISVQSPFTNQQSKRPGWLFAYNRRTRTKGYVPVECVKLLGSEIGKTIHHPSACGVEVSKDKLGKLIFYSISVYKTNLFLHQI</sequence>
<feature type="domain" description="SH3" evidence="3">
    <location>
        <begin position="2"/>
        <end position="71"/>
    </location>
</feature>
<dbReference type="InterPro" id="IPR001452">
    <property type="entry name" value="SH3_domain"/>
</dbReference>
<dbReference type="EMBL" id="JANEYG010000023">
    <property type="protein sequence ID" value="KAJ8918756.1"/>
    <property type="molecule type" value="Genomic_DNA"/>
</dbReference>
<protein>
    <recommendedName>
        <fullName evidence="3">SH3 domain-containing protein</fullName>
    </recommendedName>
</protein>